<dbReference type="AlphaFoldDB" id="A0A453QJK1"/>
<reference evidence="1" key="5">
    <citation type="journal article" date="2021" name="G3 (Bethesda)">
        <title>Aegilops tauschii genome assembly Aet v5.0 features greater sequence contiguity and improved annotation.</title>
        <authorList>
            <person name="Wang L."/>
            <person name="Zhu T."/>
            <person name="Rodriguez J.C."/>
            <person name="Deal K.R."/>
            <person name="Dubcovsky J."/>
            <person name="McGuire P.E."/>
            <person name="Lux T."/>
            <person name="Spannagl M."/>
            <person name="Mayer K.F.X."/>
            <person name="Baldrich P."/>
            <person name="Meyers B.C."/>
            <person name="Huo N."/>
            <person name="Gu Y.Q."/>
            <person name="Zhou H."/>
            <person name="Devos K.M."/>
            <person name="Bennetzen J.L."/>
            <person name="Unver T."/>
            <person name="Budak H."/>
            <person name="Gulick P.J."/>
            <person name="Galiba G."/>
            <person name="Kalapos B."/>
            <person name="Nelson D.R."/>
            <person name="Li P."/>
            <person name="You F.M."/>
            <person name="Luo M.C."/>
            <person name="Dvorak J."/>
        </authorList>
    </citation>
    <scope>NUCLEOTIDE SEQUENCE [LARGE SCALE GENOMIC DNA]</scope>
    <source>
        <strain evidence="1">cv. AL8/78</strain>
    </source>
</reference>
<protein>
    <submittedName>
        <fullName evidence="1">Uncharacterized protein</fullName>
    </submittedName>
</protein>
<evidence type="ECO:0000313" key="1">
    <source>
        <dbReference type="EnsemblPlants" id="AET7Gv20166900.12"/>
    </source>
</evidence>
<dbReference type="Gramene" id="AET7Gv20166900.12">
    <property type="protein sequence ID" value="AET7Gv20166900.12"/>
    <property type="gene ID" value="AET7Gv20166900"/>
</dbReference>
<accession>A0A453QJK1</accession>
<evidence type="ECO:0000313" key="2">
    <source>
        <dbReference type="Proteomes" id="UP000015105"/>
    </source>
</evidence>
<keyword evidence="2" id="KW-1185">Reference proteome</keyword>
<name>A0A453QJK1_AEGTS</name>
<dbReference type="Proteomes" id="UP000015105">
    <property type="component" value="Chromosome 7D"/>
</dbReference>
<organism evidence="1 2">
    <name type="scientific">Aegilops tauschii subsp. strangulata</name>
    <name type="common">Goatgrass</name>
    <dbReference type="NCBI Taxonomy" id="200361"/>
    <lineage>
        <taxon>Eukaryota</taxon>
        <taxon>Viridiplantae</taxon>
        <taxon>Streptophyta</taxon>
        <taxon>Embryophyta</taxon>
        <taxon>Tracheophyta</taxon>
        <taxon>Spermatophyta</taxon>
        <taxon>Magnoliopsida</taxon>
        <taxon>Liliopsida</taxon>
        <taxon>Poales</taxon>
        <taxon>Poaceae</taxon>
        <taxon>BOP clade</taxon>
        <taxon>Pooideae</taxon>
        <taxon>Triticodae</taxon>
        <taxon>Triticeae</taxon>
        <taxon>Triticinae</taxon>
        <taxon>Aegilops</taxon>
    </lineage>
</organism>
<reference evidence="1" key="3">
    <citation type="journal article" date="2017" name="Nature">
        <title>Genome sequence of the progenitor of the wheat D genome Aegilops tauschii.</title>
        <authorList>
            <person name="Luo M.C."/>
            <person name="Gu Y.Q."/>
            <person name="Puiu D."/>
            <person name="Wang H."/>
            <person name="Twardziok S.O."/>
            <person name="Deal K.R."/>
            <person name="Huo N."/>
            <person name="Zhu T."/>
            <person name="Wang L."/>
            <person name="Wang Y."/>
            <person name="McGuire P.E."/>
            <person name="Liu S."/>
            <person name="Long H."/>
            <person name="Ramasamy R.K."/>
            <person name="Rodriguez J.C."/>
            <person name="Van S.L."/>
            <person name="Yuan L."/>
            <person name="Wang Z."/>
            <person name="Xia Z."/>
            <person name="Xiao L."/>
            <person name="Anderson O.D."/>
            <person name="Ouyang S."/>
            <person name="Liang Y."/>
            <person name="Zimin A.V."/>
            <person name="Pertea G."/>
            <person name="Qi P."/>
            <person name="Bennetzen J.L."/>
            <person name="Dai X."/>
            <person name="Dawson M.W."/>
            <person name="Muller H.G."/>
            <person name="Kugler K."/>
            <person name="Rivarola-Duarte L."/>
            <person name="Spannagl M."/>
            <person name="Mayer K.F.X."/>
            <person name="Lu F.H."/>
            <person name="Bevan M.W."/>
            <person name="Leroy P."/>
            <person name="Li P."/>
            <person name="You F.M."/>
            <person name="Sun Q."/>
            <person name="Liu Z."/>
            <person name="Lyons E."/>
            <person name="Wicker T."/>
            <person name="Salzberg S.L."/>
            <person name="Devos K.M."/>
            <person name="Dvorak J."/>
        </authorList>
    </citation>
    <scope>NUCLEOTIDE SEQUENCE [LARGE SCALE GENOMIC DNA]</scope>
    <source>
        <strain evidence="1">cv. AL8/78</strain>
    </source>
</reference>
<reference evidence="2" key="1">
    <citation type="journal article" date="2014" name="Science">
        <title>Ancient hybridizations among the ancestral genomes of bread wheat.</title>
        <authorList>
            <consortium name="International Wheat Genome Sequencing Consortium,"/>
            <person name="Marcussen T."/>
            <person name="Sandve S.R."/>
            <person name="Heier L."/>
            <person name="Spannagl M."/>
            <person name="Pfeifer M."/>
            <person name="Jakobsen K.S."/>
            <person name="Wulff B.B."/>
            <person name="Steuernagel B."/>
            <person name="Mayer K.F."/>
            <person name="Olsen O.A."/>
        </authorList>
    </citation>
    <scope>NUCLEOTIDE SEQUENCE [LARGE SCALE GENOMIC DNA]</scope>
    <source>
        <strain evidence="2">cv. AL8/78</strain>
    </source>
</reference>
<dbReference type="EnsemblPlants" id="AET7Gv20166900.12">
    <property type="protein sequence ID" value="AET7Gv20166900.12"/>
    <property type="gene ID" value="AET7Gv20166900"/>
</dbReference>
<sequence length="47" mass="5146">QTDHDEVIAPTISTTFPPYQHGFLHLISNLHRIHSLSPPRSSSPAAA</sequence>
<proteinExistence type="predicted"/>
<reference evidence="1" key="4">
    <citation type="submission" date="2019-03" db="UniProtKB">
        <authorList>
            <consortium name="EnsemblPlants"/>
        </authorList>
    </citation>
    <scope>IDENTIFICATION</scope>
</reference>
<reference evidence="2" key="2">
    <citation type="journal article" date="2017" name="Nat. Plants">
        <title>The Aegilops tauschii genome reveals multiple impacts of transposons.</title>
        <authorList>
            <person name="Zhao G."/>
            <person name="Zou C."/>
            <person name="Li K."/>
            <person name="Wang K."/>
            <person name="Li T."/>
            <person name="Gao L."/>
            <person name="Zhang X."/>
            <person name="Wang H."/>
            <person name="Yang Z."/>
            <person name="Liu X."/>
            <person name="Jiang W."/>
            <person name="Mao L."/>
            <person name="Kong X."/>
            <person name="Jiao Y."/>
            <person name="Jia J."/>
        </authorList>
    </citation>
    <scope>NUCLEOTIDE SEQUENCE [LARGE SCALE GENOMIC DNA]</scope>
    <source>
        <strain evidence="2">cv. AL8/78</strain>
    </source>
</reference>